<dbReference type="SMART" id="SM00283">
    <property type="entry name" value="MA"/>
    <property type="match status" value="1"/>
</dbReference>
<dbReference type="PANTHER" id="PTHR32089:SF112">
    <property type="entry name" value="LYSOZYME-LIKE PROTEIN-RELATED"/>
    <property type="match status" value="1"/>
</dbReference>
<dbReference type="Pfam" id="PF00015">
    <property type="entry name" value="MCPsignal"/>
    <property type="match status" value="1"/>
</dbReference>
<keyword evidence="1 2" id="KW-0807">Transducer</keyword>
<protein>
    <submittedName>
        <fullName evidence="5">Methyl-accepting chemotaxis protein</fullName>
    </submittedName>
</protein>
<evidence type="ECO:0000259" key="4">
    <source>
        <dbReference type="PROSITE" id="PS50111"/>
    </source>
</evidence>
<feature type="domain" description="Methyl-accepting transducer" evidence="4">
    <location>
        <begin position="163"/>
        <end position="304"/>
    </location>
</feature>
<dbReference type="PROSITE" id="PS50111">
    <property type="entry name" value="CHEMOTAXIS_TRANSDUC_2"/>
    <property type="match status" value="1"/>
</dbReference>
<organism evidence="5 6">
    <name type="scientific">Helicobacter fennelliae</name>
    <dbReference type="NCBI Taxonomy" id="215"/>
    <lineage>
        <taxon>Bacteria</taxon>
        <taxon>Pseudomonadati</taxon>
        <taxon>Campylobacterota</taxon>
        <taxon>Epsilonproteobacteria</taxon>
        <taxon>Campylobacterales</taxon>
        <taxon>Helicobacteraceae</taxon>
        <taxon>Helicobacter</taxon>
    </lineage>
</organism>
<gene>
    <name evidence="5" type="primary">mcp1</name>
    <name evidence="5" type="ORF">NCTC13102_01176</name>
</gene>
<keyword evidence="3" id="KW-1133">Transmembrane helix</keyword>
<dbReference type="GO" id="GO:0016020">
    <property type="term" value="C:membrane"/>
    <property type="evidence" value="ECO:0007669"/>
    <property type="project" value="InterPro"/>
</dbReference>
<dbReference type="InterPro" id="IPR004089">
    <property type="entry name" value="MCPsignal_dom"/>
</dbReference>
<keyword evidence="3" id="KW-0472">Membrane</keyword>
<reference evidence="5 6" key="1">
    <citation type="submission" date="2018-06" db="EMBL/GenBank/DDBJ databases">
        <authorList>
            <consortium name="Pathogen Informatics"/>
            <person name="Doyle S."/>
        </authorList>
    </citation>
    <scope>NUCLEOTIDE SEQUENCE [LARGE SCALE GENOMIC DNA]</scope>
    <source>
        <strain evidence="5 6">NCTC13102</strain>
    </source>
</reference>
<sequence length="468" mass="51875">MNVIVDIGIVFVAFVGAGVSVFGGHILIGILFVLVALGVIVQIVLRGKERAIIDRIHSQIYKYAQGEFEGRIIHIKGNPKLVEICENLNDFVDHLEAFLRESQTAIESSQKGNYYRKAIIGGLSGTFAKNLTHINAALMQIENNAKESIKNALSKNLMNLNLDHQNTNLKSIAHDLNQDITFMRKVEDNIHEIKNSASRSKQDVTIIIESINGLLGLIDQNNTSVESFAQKSKDIGNVVGIISDIADQTNLLALNAAIEAARAGEHGRGFAVVADEVRKLAEKTQEATNQIAISIQTMQQEMDTIQTGSTEVTKIANDSSSKVHAFNVVFSKMESNSLSLDEIFSQLSDRLVLSVAKLDHILYKSHVYFSLNTQEKNQELETRNPISGLLENDASKRTIFKTISESEIEDFKRKLQHYTSEAISRLKKEVTSQDSAVIIQNIENLEKSSNELLSRLQKAESDSLSIEN</sequence>
<evidence type="ECO:0000313" key="5">
    <source>
        <dbReference type="EMBL" id="SQB98711.1"/>
    </source>
</evidence>
<dbReference type="PANTHER" id="PTHR32089">
    <property type="entry name" value="METHYL-ACCEPTING CHEMOTAXIS PROTEIN MCPB"/>
    <property type="match status" value="1"/>
</dbReference>
<dbReference type="EMBL" id="UAWL01000006">
    <property type="protein sequence ID" value="SQB98711.1"/>
    <property type="molecule type" value="Genomic_DNA"/>
</dbReference>
<evidence type="ECO:0000256" key="1">
    <source>
        <dbReference type="ARBA" id="ARBA00023224"/>
    </source>
</evidence>
<dbReference type="RefSeq" id="WP_023949517.1">
    <property type="nucleotide sequence ID" value="NZ_UAWL01000006.1"/>
</dbReference>
<name>A0A2X3BCY1_9HELI</name>
<dbReference type="GO" id="GO:0007165">
    <property type="term" value="P:signal transduction"/>
    <property type="evidence" value="ECO:0007669"/>
    <property type="project" value="UniProtKB-KW"/>
</dbReference>
<dbReference type="SUPFAM" id="SSF58104">
    <property type="entry name" value="Methyl-accepting chemotaxis protein (MCP) signaling domain"/>
    <property type="match status" value="1"/>
</dbReference>
<dbReference type="Gene3D" id="1.10.287.950">
    <property type="entry name" value="Methyl-accepting chemotaxis protein"/>
    <property type="match status" value="1"/>
</dbReference>
<keyword evidence="3" id="KW-0812">Transmembrane</keyword>
<dbReference type="Proteomes" id="UP000250166">
    <property type="component" value="Unassembled WGS sequence"/>
</dbReference>
<dbReference type="AlphaFoldDB" id="A0A2X3BCY1"/>
<evidence type="ECO:0000256" key="3">
    <source>
        <dbReference type="SAM" id="Phobius"/>
    </source>
</evidence>
<accession>A0A2X3BCY1</accession>
<proteinExistence type="predicted"/>
<evidence type="ECO:0000313" key="6">
    <source>
        <dbReference type="Proteomes" id="UP000250166"/>
    </source>
</evidence>
<feature type="transmembrane region" description="Helical" evidence="3">
    <location>
        <begin position="12"/>
        <end position="45"/>
    </location>
</feature>
<evidence type="ECO:0000256" key="2">
    <source>
        <dbReference type="PROSITE-ProRule" id="PRU00284"/>
    </source>
</evidence>